<dbReference type="CDD" id="cd01127">
    <property type="entry name" value="TrwB_TraG_TraD_VirD4"/>
    <property type="match status" value="2"/>
</dbReference>
<dbReference type="PANTHER" id="PTHR10724">
    <property type="entry name" value="30S RIBOSOMAL PROTEIN S1"/>
    <property type="match status" value="1"/>
</dbReference>
<evidence type="ECO:0000313" key="2">
    <source>
        <dbReference type="EMBL" id="PJC22475.1"/>
    </source>
</evidence>
<dbReference type="PROSITE" id="PS50126">
    <property type="entry name" value="S1"/>
    <property type="match status" value="1"/>
</dbReference>
<dbReference type="CDD" id="cd04472">
    <property type="entry name" value="S1_PNPase"/>
    <property type="match status" value="1"/>
</dbReference>
<dbReference type="Pfam" id="PF01935">
    <property type="entry name" value="DUF87"/>
    <property type="match status" value="1"/>
</dbReference>
<dbReference type="Pfam" id="PF26449">
    <property type="entry name" value="DUF8128"/>
    <property type="match status" value="1"/>
</dbReference>
<dbReference type="InterPro" id="IPR012340">
    <property type="entry name" value="NA-bd_OB-fold"/>
</dbReference>
<evidence type="ECO:0000313" key="3">
    <source>
        <dbReference type="Proteomes" id="UP000228781"/>
    </source>
</evidence>
<evidence type="ECO:0000259" key="1">
    <source>
        <dbReference type="PROSITE" id="PS50126"/>
    </source>
</evidence>
<dbReference type="GO" id="GO:0003735">
    <property type="term" value="F:structural constituent of ribosome"/>
    <property type="evidence" value="ECO:0007669"/>
    <property type="project" value="TreeGrafter"/>
</dbReference>
<dbReference type="Gene3D" id="3.40.50.300">
    <property type="entry name" value="P-loop containing nucleotide triphosphate hydrolases"/>
    <property type="match status" value="2"/>
</dbReference>
<dbReference type="InterPro" id="IPR003029">
    <property type="entry name" value="S1_domain"/>
</dbReference>
<dbReference type="SMART" id="SM00316">
    <property type="entry name" value="S1"/>
    <property type="match status" value="1"/>
</dbReference>
<organism evidence="2 3">
    <name type="scientific">candidate division WWE3 bacterium CG_4_9_14_0_2_um_filter_48_10</name>
    <dbReference type="NCBI Taxonomy" id="1975078"/>
    <lineage>
        <taxon>Bacteria</taxon>
        <taxon>Katanobacteria</taxon>
    </lineage>
</organism>
<gene>
    <name evidence="2" type="ORF">CO059_02415</name>
</gene>
<dbReference type="FunFam" id="2.40.50.140:FF:000189">
    <property type="entry name" value="Polyribonucleotide nucleotidyltransferase, putative"/>
    <property type="match status" value="1"/>
</dbReference>
<dbReference type="GO" id="GO:0003729">
    <property type="term" value="F:mRNA binding"/>
    <property type="evidence" value="ECO:0007669"/>
    <property type="project" value="TreeGrafter"/>
</dbReference>
<dbReference type="Gene3D" id="2.40.50.140">
    <property type="entry name" value="Nucleic acid-binding proteins"/>
    <property type="match status" value="1"/>
</dbReference>
<dbReference type="InterPro" id="IPR002789">
    <property type="entry name" value="HerA_central"/>
</dbReference>
<dbReference type="InterPro" id="IPR058441">
    <property type="entry name" value="DUF8128"/>
</dbReference>
<reference evidence="3" key="1">
    <citation type="submission" date="2017-09" db="EMBL/GenBank/DDBJ databases">
        <title>Depth-based differentiation of microbial function through sediment-hosted aquifers and enrichment of novel symbionts in the deep terrestrial subsurface.</title>
        <authorList>
            <person name="Probst A.J."/>
            <person name="Ladd B."/>
            <person name="Jarett J.K."/>
            <person name="Geller-Mcgrath D.E."/>
            <person name="Sieber C.M.K."/>
            <person name="Emerson J.B."/>
            <person name="Anantharaman K."/>
            <person name="Thomas B.C."/>
            <person name="Malmstrom R."/>
            <person name="Stieglmeier M."/>
            <person name="Klingl A."/>
            <person name="Woyke T."/>
            <person name="Ryan C.M."/>
            <person name="Banfield J.F."/>
        </authorList>
    </citation>
    <scope>NUCLEOTIDE SEQUENCE [LARGE SCALE GENOMIC DNA]</scope>
</reference>
<dbReference type="AlphaFoldDB" id="A0A2M8EIK6"/>
<dbReference type="Proteomes" id="UP000228781">
    <property type="component" value="Unassembled WGS sequence"/>
</dbReference>
<dbReference type="GO" id="GO:0006412">
    <property type="term" value="P:translation"/>
    <property type="evidence" value="ECO:0007669"/>
    <property type="project" value="TreeGrafter"/>
</dbReference>
<proteinExistence type="predicted"/>
<sequence length="916" mass="102954">MTILPLALGVVGISIVGAIRSARLNGKVNHKPRLHSDEGVLLEIKVPKGNEKDPLAAEQMFASLHGLLRADPHEQEHVSFEIASDASGIHFYVWCPRHLQDFVSGQIYAQYPLAELRVVEDDYMGVDLSGLAFCSENLLLAKEVYFPIRTFRDFELVDPLSAVTGTMAEIGEGERIWLQILIRPIPDVWQADGHRYVEQVRTGVIHTKISPMDVVKGAVGEIAALVPYAVEQWTNPAAQEARRSKPPLSPRKEEYVRLSSGQELELKMIEDKLTRVGFEVGIRVFTAALDEGNCRELLRGATAAFKQFSFANLNSFVRVAPEEAVEIFKERFVRREFPEEITYVLDTAELASVFHLPNISVATPTIAWASYKKGEPPPHLPTSNCTYFAQTSFRDRFQRFGIAREDRRRHMYVVGKTGTGKTTLFKNMIVQDIQNGEGVAVLDPHGELVQDLLDFIPPERVEDVVYFDPADTKWPIGLNFLEIKDVSQKNLLASGLLDAFKKHFIDISWGPRLEYLLNNAILTLLEIPGTTLLGIVRLLSDQNYQKYITYKLKDPVLKDFWEKEYTQMMSNPRLHTEAVAPIQNKVGRFLAPQMIRNILGQRTSSLDLEDILNSGKILLVNLSKGKIGEDNANLLGSLLISRLNFTAMQRIAIPEEERKDFFVYADEFQNFAAGSFASILSEARKYRLSLHLTHQYTAQLPEGVQDAVFGNIGTIVVFSVGAPDAKVLEPEFAPYFIAEDLISLDKYHLYLKLMIDGMTSRPFSAISLPPPEGKTYQREAAVAYSRGKYGRDVKEVEEKVRRWSERNFDLGMAVAEERRAAGEPVPEIEVGSVLEGEVKKIVDFGAFVEIFPGREGLVHISELSYDFVENVGDVVSVGDKIKVKIIGIDEEGKISLSKKALEEPKSKKQIKEKKEE</sequence>
<name>A0A2M8EIK6_UNCKA</name>
<dbReference type="InterPro" id="IPR027417">
    <property type="entry name" value="P-loop_NTPase"/>
</dbReference>
<dbReference type="InterPro" id="IPR050437">
    <property type="entry name" value="Ribos_protein_bS1-like"/>
</dbReference>
<dbReference type="PANTHER" id="PTHR10724:SF10">
    <property type="entry name" value="S1 RNA-BINDING DOMAIN-CONTAINING PROTEIN 1"/>
    <property type="match status" value="1"/>
</dbReference>
<dbReference type="Pfam" id="PF00575">
    <property type="entry name" value="S1"/>
    <property type="match status" value="1"/>
</dbReference>
<accession>A0A2M8EIK6</accession>
<dbReference type="SUPFAM" id="SSF50249">
    <property type="entry name" value="Nucleic acid-binding proteins"/>
    <property type="match status" value="1"/>
</dbReference>
<dbReference type="SUPFAM" id="SSF52540">
    <property type="entry name" value="P-loop containing nucleoside triphosphate hydrolases"/>
    <property type="match status" value="1"/>
</dbReference>
<dbReference type="EMBL" id="PFSK01000035">
    <property type="protein sequence ID" value="PJC22475.1"/>
    <property type="molecule type" value="Genomic_DNA"/>
</dbReference>
<protein>
    <recommendedName>
        <fullName evidence="1">S1 motif domain-containing protein</fullName>
    </recommendedName>
</protein>
<feature type="domain" description="S1 motif" evidence="1">
    <location>
        <begin position="831"/>
        <end position="899"/>
    </location>
</feature>
<comment type="caution">
    <text evidence="2">The sequence shown here is derived from an EMBL/GenBank/DDBJ whole genome shotgun (WGS) entry which is preliminary data.</text>
</comment>